<evidence type="ECO:0000256" key="1">
    <source>
        <dbReference type="ARBA" id="ARBA00004323"/>
    </source>
</evidence>
<keyword evidence="11" id="KW-1185">Reference proteome</keyword>
<dbReference type="EMBL" id="JACVVK020000185">
    <property type="protein sequence ID" value="KAK7485977.1"/>
    <property type="molecule type" value="Genomic_DNA"/>
</dbReference>
<sequence length="315" mass="37074">MGLFTHDASRVAYCFLPKVGCTFWIRVFTFLHNYTGDTGRVNSPWEIPRLKVHGHRHSHGFGWPAVKDRAMHYLRFMFVRDPFSRLWSAYIDKLFLPDFWSEIGVPAVRKIRGPNATAQARKCGNDVTFAEFVEYSLTSSEPHYDPIYKRCDPCQYRPTVIGTMETFARDSLFLLRRMGLEWVLKDVDHQEQQEKELTTLVDYNFERVSSRSFYLPCVTDERLAELLWAAFQFNGYIPQDVPYKGAGREFSKEDFKSEVVRIFRQSQSRKSELKQQKKQIMKDAFGKLPKTLIEKIEAKYEPDIRYFGFSKYSLQ</sequence>
<evidence type="ECO:0000256" key="9">
    <source>
        <dbReference type="RuleBase" id="RU364020"/>
    </source>
</evidence>
<comment type="caution">
    <text evidence="10">The sequence shown here is derived from an EMBL/GenBank/DDBJ whole genome shotgun (WGS) entry which is preliminary data.</text>
</comment>
<comment type="similarity">
    <text evidence="2 9">Belongs to the sulfotransferase 2 family.</text>
</comment>
<dbReference type="PANTHER" id="PTHR12137">
    <property type="entry name" value="CARBOHYDRATE SULFOTRANSFERASE"/>
    <property type="match status" value="1"/>
</dbReference>
<evidence type="ECO:0000256" key="3">
    <source>
        <dbReference type="ARBA" id="ARBA00022679"/>
    </source>
</evidence>
<keyword evidence="4" id="KW-0812">Transmembrane</keyword>
<dbReference type="PANTHER" id="PTHR12137:SF54">
    <property type="entry name" value="CARBOHYDRATE SULFOTRANSFERASE"/>
    <property type="match status" value="1"/>
</dbReference>
<evidence type="ECO:0000313" key="11">
    <source>
        <dbReference type="Proteomes" id="UP001519460"/>
    </source>
</evidence>
<keyword evidence="7" id="KW-0472">Membrane</keyword>
<proteinExistence type="inferred from homology"/>
<evidence type="ECO:0000313" key="10">
    <source>
        <dbReference type="EMBL" id="KAK7485977.1"/>
    </source>
</evidence>
<keyword evidence="9" id="KW-0119">Carbohydrate metabolism</keyword>
<comment type="subcellular location">
    <subcellularLocation>
        <location evidence="1 9">Golgi apparatus membrane</location>
        <topology evidence="1 9">Single-pass type II membrane protein</topology>
    </subcellularLocation>
</comment>
<dbReference type="GO" id="GO:0000139">
    <property type="term" value="C:Golgi membrane"/>
    <property type="evidence" value="ECO:0007669"/>
    <property type="project" value="UniProtKB-SubCell"/>
</dbReference>
<evidence type="ECO:0000256" key="7">
    <source>
        <dbReference type="ARBA" id="ARBA00023136"/>
    </source>
</evidence>
<organism evidence="10 11">
    <name type="scientific">Batillaria attramentaria</name>
    <dbReference type="NCBI Taxonomy" id="370345"/>
    <lineage>
        <taxon>Eukaryota</taxon>
        <taxon>Metazoa</taxon>
        <taxon>Spiralia</taxon>
        <taxon>Lophotrochozoa</taxon>
        <taxon>Mollusca</taxon>
        <taxon>Gastropoda</taxon>
        <taxon>Caenogastropoda</taxon>
        <taxon>Sorbeoconcha</taxon>
        <taxon>Cerithioidea</taxon>
        <taxon>Batillariidae</taxon>
        <taxon>Batillaria</taxon>
    </lineage>
</organism>
<dbReference type="EC" id="2.8.2.-" evidence="9"/>
<name>A0ABD0KGG2_9CAEN</name>
<dbReference type="AlphaFoldDB" id="A0ABD0KGG2"/>
<keyword evidence="8 9" id="KW-0325">Glycoprotein</keyword>
<keyword evidence="3 9" id="KW-0808">Transferase</keyword>
<evidence type="ECO:0000256" key="6">
    <source>
        <dbReference type="ARBA" id="ARBA00023034"/>
    </source>
</evidence>
<evidence type="ECO:0000256" key="4">
    <source>
        <dbReference type="ARBA" id="ARBA00022692"/>
    </source>
</evidence>
<dbReference type="Pfam" id="PF03567">
    <property type="entry name" value="Sulfotransfer_2"/>
    <property type="match status" value="1"/>
</dbReference>
<reference evidence="10 11" key="1">
    <citation type="journal article" date="2023" name="Sci. Data">
        <title>Genome assembly of the Korean intertidal mud-creeper Batillaria attramentaria.</title>
        <authorList>
            <person name="Patra A.K."/>
            <person name="Ho P.T."/>
            <person name="Jun S."/>
            <person name="Lee S.J."/>
            <person name="Kim Y."/>
            <person name="Won Y.J."/>
        </authorList>
    </citation>
    <scope>NUCLEOTIDE SEQUENCE [LARGE SCALE GENOMIC DNA]</scope>
    <source>
        <strain evidence="10">Wonlab-2016</strain>
    </source>
</reference>
<keyword evidence="5" id="KW-1133">Transmembrane helix</keyword>
<dbReference type="GO" id="GO:0008146">
    <property type="term" value="F:sulfotransferase activity"/>
    <property type="evidence" value="ECO:0007669"/>
    <property type="project" value="UniProtKB-ARBA"/>
</dbReference>
<dbReference type="Proteomes" id="UP001519460">
    <property type="component" value="Unassembled WGS sequence"/>
</dbReference>
<accession>A0ABD0KGG2</accession>
<keyword evidence="9" id="KW-0735">Signal-anchor</keyword>
<evidence type="ECO:0000256" key="5">
    <source>
        <dbReference type="ARBA" id="ARBA00022989"/>
    </source>
</evidence>
<gene>
    <name evidence="10" type="ORF">BaRGS_00022729</name>
</gene>
<keyword evidence="6 9" id="KW-0333">Golgi apparatus</keyword>
<dbReference type="InterPro" id="IPR005331">
    <property type="entry name" value="Sulfotransferase"/>
</dbReference>
<dbReference type="InterPro" id="IPR018011">
    <property type="entry name" value="Carb_sulfotrans_8-10"/>
</dbReference>
<evidence type="ECO:0000256" key="2">
    <source>
        <dbReference type="ARBA" id="ARBA00006339"/>
    </source>
</evidence>
<protein>
    <recommendedName>
        <fullName evidence="9">Carbohydrate sulfotransferase</fullName>
        <ecNumber evidence="9">2.8.2.-</ecNumber>
    </recommendedName>
</protein>
<evidence type="ECO:0000256" key="8">
    <source>
        <dbReference type="ARBA" id="ARBA00023180"/>
    </source>
</evidence>